<proteinExistence type="predicted"/>
<dbReference type="EMBL" id="CP098242">
    <property type="protein sequence ID" value="WAW10037.1"/>
    <property type="molecule type" value="Genomic_DNA"/>
</dbReference>
<name>A0A9E9LWM0_9BURK</name>
<dbReference type="KEGG" id="ovb:NB640_12605"/>
<organism evidence="1 2">
    <name type="scientific">Oxalobacter vibrioformis</name>
    <dbReference type="NCBI Taxonomy" id="933080"/>
    <lineage>
        <taxon>Bacteria</taxon>
        <taxon>Pseudomonadati</taxon>
        <taxon>Pseudomonadota</taxon>
        <taxon>Betaproteobacteria</taxon>
        <taxon>Burkholderiales</taxon>
        <taxon>Oxalobacteraceae</taxon>
        <taxon>Oxalobacter</taxon>
    </lineage>
</organism>
<protein>
    <submittedName>
        <fullName evidence="1">Uncharacterized protein</fullName>
    </submittedName>
</protein>
<keyword evidence="2" id="KW-1185">Reference proteome</keyword>
<evidence type="ECO:0000313" key="2">
    <source>
        <dbReference type="Proteomes" id="UP001156215"/>
    </source>
</evidence>
<gene>
    <name evidence="1" type="ORF">NB640_12605</name>
</gene>
<dbReference type="Proteomes" id="UP001156215">
    <property type="component" value="Chromosome"/>
</dbReference>
<dbReference type="RefSeq" id="WP_269309040.1">
    <property type="nucleotide sequence ID" value="NZ_CP098242.1"/>
</dbReference>
<dbReference type="AlphaFoldDB" id="A0A9E9LWM0"/>
<reference evidence="1" key="1">
    <citation type="journal article" date="2022" name="Front. Microbiol.">
        <title>New perspectives on an old grouping: The genomic and phenotypic variability of Oxalobacter formigenes and the implications for calcium oxalate stone prevention.</title>
        <authorList>
            <person name="Chmiel J.A."/>
            <person name="Carr C."/>
            <person name="Stuivenberg G.A."/>
            <person name="Venema R."/>
            <person name="Chanyi R.M."/>
            <person name="Al K.F."/>
            <person name="Giguere D."/>
            <person name="Say H."/>
            <person name="Akouris P.P."/>
            <person name="Dominguez Romero S.A."/>
            <person name="Kwong A."/>
            <person name="Tai V."/>
            <person name="Koval S.F."/>
            <person name="Razvi H."/>
            <person name="Bjazevic J."/>
            <person name="Burton J.P."/>
        </authorList>
    </citation>
    <scope>NUCLEOTIDE SEQUENCE</scope>
    <source>
        <strain evidence="1">WoOx3</strain>
    </source>
</reference>
<accession>A0A9E9LWM0</accession>
<sequence>MNVENIPSAQHLKTACQTDHQGEHLITEARAVVKDGTLYIHFPMNPAYHLVTDIMVRNGRFFTSLAWVPIYPSGPLTLPLTHEHLILDKAHYVPGDIINGYLDLAFTITGDKRVIDDGKQAFYVRGTFSAIVRPEGFDSRADDNISAYDLGYCPV</sequence>
<evidence type="ECO:0000313" key="1">
    <source>
        <dbReference type="EMBL" id="WAW10037.1"/>
    </source>
</evidence>